<accession>A0A1Q5QBB9</accession>
<dbReference type="InterPro" id="IPR011059">
    <property type="entry name" value="Metal-dep_hydrolase_composite"/>
</dbReference>
<dbReference type="GeneID" id="31001086"/>
<dbReference type="InterPro" id="IPR050287">
    <property type="entry name" value="MTA/SAH_deaminase"/>
</dbReference>
<dbReference type="RefSeq" id="XP_020123356.1">
    <property type="nucleotide sequence ID" value="XM_020260984.1"/>
</dbReference>
<proteinExistence type="predicted"/>
<organism evidence="3 4">
    <name type="scientific">Talaromyces atroroseus</name>
    <dbReference type="NCBI Taxonomy" id="1441469"/>
    <lineage>
        <taxon>Eukaryota</taxon>
        <taxon>Fungi</taxon>
        <taxon>Dikarya</taxon>
        <taxon>Ascomycota</taxon>
        <taxon>Pezizomycotina</taxon>
        <taxon>Eurotiomycetes</taxon>
        <taxon>Eurotiomycetidae</taxon>
        <taxon>Eurotiales</taxon>
        <taxon>Trichocomaceae</taxon>
        <taxon>Talaromyces</taxon>
        <taxon>Talaromyces sect. Trachyspermi</taxon>
    </lineage>
</organism>
<dbReference type="InterPro" id="IPR006680">
    <property type="entry name" value="Amidohydro-rel"/>
</dbReference>
<sequence length="479" mass="51927">MSSQLYYNGTIVTVDPSRRIILDGAFLVIDGRIRAIGKTAESKTWQNSLENVQRVDLQQRIVIPGLINGHVHLIQSLMRGLAEDLELHEWASCAIWPLEVSYRGEDGAAAARLAVAEMLKTGTTCFLEPMLPSSAESKFSSIVQAVGEMGIRACVGKLIKINRSDPTAGIPDSRDEDAHEMSIEKALASHGEFHGSFNDRVHIWMAPETPRGQDLAGFQAVGSACIEHGIRVTVHCSEAPKDFELIAQNYTSTPAEFCQTAKFTGPHVVLGHMVHLAEEDYAILRDTKTSIAHNPTSNAKLADGIAPIPRLLEEGVNVCIGTDGAPCNNGHDLFRDMHLAGLIHKGRHCNPNILSSEQVLEMVTINAARALGIEDQVGSLEVGKKADFVVLKHSGIHAAPYDPAELAVGGLSPSTLLVHSLSGADVDMVVVDGEILVDGGQFTRLDEEKIKSDARNAISRIREKSGVKAQPFKRGWHYV</sequence>
<evidence type="ECO:0000313" key="4">
    <source>
        <dbReference type="Proteomes" id="UP000214365"/>
    </source>
</evidence>
<keyword evidence="1" id="KW-0378">Hydrolase</keyword>
<comment type="caution">
    <text evidence="3">The sequence shown here is derived from an EMBL/GenBank/DDBJ whole genome shotgun (WGS) entry which is preliminary data.</text>
</comment>
<dbReference type="PANTHER" id="PTHR43794">
    <property type="entry name" value="AMINOHYDROLASE SSNA-RELATED"/>
    <property type="match status" value="1"/>
</dbReference>
<dbReference type="STRING" id="1441469.A0A1Q5QBB9"/>
<dbReference type="EMBL" id="LFMY01000002">
    <property type="protein sequence ID" value="OKL63235.1"/>
    <property type="molecule type" value="Genomic_DNA"/>
</dbReference>
<dbReference type="Gene3D" id="2.30.40.10">
    <property type="entry name" value="Urease, subunit C, domain 1"/>
    <property type="match status" value="1"/>
</dbReference>
<gene>
    <name evidence="3" type="ORF">UA08_01331</name>
</gene>
<dbReference type="OrthoDB" id="194468at2759"/>
<dbReference type="SUPFAM" id="SSF51338">
    <property type="entry name" value="Composite domain of metallo-dependent hydrolases"/>
    <property type="match status" value="1"/>
</dbReference>
<keyword evidence="4" id="KW-1185">Reference proteome</keyword>
<name>A0A1Q5QBB9_TALAT</name>
<dbReference type="Proteomes" id="UP000214365">
    <property type="component" value="Unassembled WGS sequence"/>
</dbReference>
<dbReference type="AlphaFoldDB" id="A0A1Q5QBB9"/>
<dbReference type="GO" id="GO:0016810">
    <property type="term" value="F:hydrolase activity, acting on carbon-nitrogen (but not peptide) bonds"/>
    <property type="evidence" value="ECO:0007669"/>
    <property type="project" value="InterPro"/>
</dbReference>
<dbReference type="SUPFAM" id="SSF51556">
    <property type="entry name" value="Metallo-dependent hydrolases"/>
    <property type="match status" value="1"/>
</dbReference>
<dbReference type="PANTHER" id="PTHR43794:SF11">
    <property type="entry name" value="AMIDOHYDROLASE-RELATED DOMAIN-CONTAINING PROTEIN"/>
    <property type="match status" value="1"/>
</dbReference>
<evidence type="ECO:0000259" key="2">
    <source>
        <dbReference type="Pfam" id="PF01979"/>
    </source>
</evidence>
<feature type="domain" description="Amidohydrolase-related" evidence="2">
    <location>
        <begin position="61"/>
        <end position="435"/>
    </location>
</feature>
<dbReference type="Pfam" id="PF01979">
    <property type="entry name" value="Amidohydro_1"/>
    <property type="match status" value="1"/>
</dbReference>
<protein>
    <recommendedName>
        <fullName evidence="2">Amidohydrolase-related domain-containing protein</fullName>
    </recommendedName>
</protein>
<dbReference type="CDD" id="cd01298">
    <property type="entry name" value="ATZ_TRZ_like"/>
    <property type="match status" value="1"/>
</dbReference>
<dbReference type="InterPro" id="IPR032466">
    <property type="entry name" value="Metal_Hydrolase"/>
</dbReference>
<dbReference type="Gene3D" id="3.20.20.140">
    <property type="entry name" value="Metal-dependent hydrolases"/>
    <property type="match status" value="1"/>
</dbReference>
<evidence type="ECO:0000256" key="1">
    <source>
        <dbReference type="ARBA" id="ARBA00022801"/>
    </source>
</evidence>
<evidence type="ECO:0000313" key="3">
    <source>
        <dbReference type="EMBL" id="OKL63235.1"/>
    </source>
</evidence>
<reference evidence="3 4" key="1">
    <citation type="submission" date="2015-06" db="EMBL/GenBank/DDBJ databases">
        <title>Talaromyces atroroseus IBT 11181 draft genome.</title>
        <authorList>
            <person name="Rasmussen K.B."/>
            <person name="Rasmussen S."/>
            <person name="Petersen B."/>
            <person name="Sicheritz-Ponten T."/>
            <person name="Mortensen U.H."/>
            <person name="Thrane U."/>
        </authorList>
    </citation>
    <scope>NUCLEOTIDE SEQUENCE [LARGE SCALE GENOMIC DNA]</scope>
    <source>
        <strain evidence="3 4">IBT 11181</strain>
    </source>
</reference>